<organism evidence="2 3">
    <name type="scientific">Neolentinus lepideus HHB14362 ss-1</name>
    <dbReference type="NCBI Taxonomy" id="1314782"/>
    <lineage>
        <taxon>Eukaryota</taxon>
        <taxon>Fungi</taxon>
        <taxon>Dikarya</taxon>
        <taxon>Basidiomycota</taxon>
        <taxon>Agaricomycotina</taxon>
        <taxon>Agaricomycetes</taxon>
        <taxon>Gloeophyllales</taxon>
        <taxon>Gloeophyllaceae</taxon>
        <taxon>Neolentinus</taxon>
    </lineage>
</organism>
<reference evidence="2 3" key="1">
    <citation type="journal article" date="2016" name="Mol. Biol. Evol.">
        <title>Comparative Genomics of Early-Diverging Mushroom-Forming Fungi Provides Insights into the Origins of Lignocellulose Decay Capabilities.</title>
        <authorList>
            <person name="Nagy L.G."/>
            <person name="Riley R."/>
            <person name="Tritt A."/>
            <person name="Adam C."/>
            <person name="Daum C."/>
            <person name="Floudas D."/>
            <person name="Sun H."/>
            <person name="Yadav J.S."/>
            <person name="Pangilinan J."/>
            <person name="Larsson K.H."/>
            <person name="Matsuura K."/>
            <person name="Barry K."/>
            <person name="Labutti K."/>
            <person name="Kuo R."/>
            <person name="Ohm R.A."/>
            <person name="Bhattacharya S.S."/>
            <person name="Shirouzu T."/>
            <person name="Yoshinaga Y."/>
            <person name="Martin F.M."/>
            <person name="Grigoriev I.V."/>
            <person name="Hibbett D.S."/>
        </authorList>
    </citation>
    <scope>NUCLEOTIDE SEQUENCE [LARGE SCALE GENOMIC DNA]</scope>
    <source>
        <strain evidence="2 3">HHB14362 ss-1</strain>
    </source>
</reference>
<protein>
    <recommendedName>
        <fullName evidence="4">CBM1 domain-containing protein</fullName>
    </recommendedName>
</protein>
<dbReference type="OrthoDB" id="10337386at2759"/>
<dbReference type="EMBL" id="KV425553">
    <property type="protein sequence ID" value="KZT29677.1"/>
    <property type="molecule type" value="Genomic_DNA"/>
</dbReference>
<dbReference type="InParanoid" id="A0A165VHE5"/>
<evidence type="ECO:0008006" key="4">
    <source>
        <dbReference type="Google" id="ProtNLM"/>
    </source>
</evidence>
<dbReference type="Proteomes" id="UP000076761">
    <property type="component" value="Unassembled WGS sequence"/>
</dbReference>
<gene>
    <name evidence="2" type="ORF">NEOLEDRAFT_1127445</name>
</gene>
<sequence length="52" mass="5267">MYFSRIVTAIVAVAILAVGTNAQCCQDAGGNNQCAGDGTGTCCPAYSSYCEP</sequence>
<evidence type="ECO:0000313" key="3">
    <source>
        <dbReference type="Proteomes" id="UP000076761"/>
    </source>
</evidence>
<feature type="chain" id="PRO_5007868123" description="CBM1 domain-containing protein" evidence="1">
    <location>
        <begin position="23"/>
        <end position="52"/>
    </location>
</feature>
<accession>A0A165VHE5</accession>
<keyword evidence="1" id="KW-0732">Signal</keyword>
<feature type="signal peptide" evidence="1">
    <location>
        <begin position="1"/>
        <end position="22"/>
    </location>
</feature>
<name>A0A165VHE5_9AGAM</name>
<proteinExistence type="predicted"/>
<evidence type="ECO:0000313" key="2">
    <source>
        <dbReference type="EMBL" id="KZT29677.1"/>
    </source>
</evidence>
<dbReference type="AlphaFoldDB" id="A0A165VHE5"/>
<evidence type="ECO:0000256" key="1">
    <source>
        <dbReference type="SAM" id="SignalP"/>
    </source>
</evidence>
<keyword evidence="3" id="KW-1185">Reference proteome</keyword>